<dbReference type="Proteomes" id="UP000887229">
    <property type="component" value="Unassembled WGS sequence"/>
</dbReference>
<dbReference type="InterPro" id="IPR000210">
    <property type="entry name" value="BTB/POZ_dom"/>
</dbReference>
<accession>A0A9P7ZRN7</accession>
<dbReference type="SMART" id="SM00225">
    <property type="entry name" value="BTB"/>
    <property type="match status" value="1"/>
</dbReference>
<dbReference type="RefSeq" id="XP_046120505.1">
    <property type="nucleotide sequence ID" value="XM_046266310.1"/>
</dbReference>
<feature type="domain" description="BTB" evidence="2">
    <location>
        <begin position="33"/>
        <end position="89"/>
    </location>
</feature>
<keyword evidence="1" id="KW-0472">Membrane</keyword>
<dbReference type="PROSITE" id="PS50097">
    <property type="entry name" value="BTB"/>
    <property type="match status" value="1"/>
</dbReference>
<dbReference type="SUPFAM" id="SSF54695">
    <property type="entry name" value="POZ domain"/>
    <property type="match status" value="1"/>
</dbReference>
<keyword evidence="4" id="KW-1185">Reference proteome</keyword>
<sequence length="244" mass="27066">MPKNQSSVAEPLVDFASHFLVVSMQALRDGLGAECTITCSGQEFKLRKSILAAQSPLFRDLFDNKKTKVNAILDLSDDDPTAIAALVDWGATQQPPAAVRRLPLHSHVFILANKYDVPGLRALALKHFSEMINDFPGHVERSLFHHAVSVIYRNTTPEKGRQLRSLLVNALARHGASDNLAHRRAMETLWADVPSLATDLCGSLCDELVKRKAGQKVERIAHFISFVVAVLLCLWVLLKSFCYI</sequence>
<evidence type="ECO:0000313" key="4">
    <source>
        <dbReference type="Proteomes" id="UP000887229"/>
    </source>
</evidence>
<dbReference type="OrthoDB" id="6359816at2759"/>
<dbReference type="PANTHER" id="PTHR47843">
    <property type="entry name" value="BTB DOMAIN-CONTAINING PROTEIN-RELATED"/>
    <property type="match status" value="1"/>
</dbReference>
<name>A0A9P7ZRN7_9HYPO</name>
<comment type="caution">
    <text evidence="3">The sequence shown here is derived from an EMBL/GenBank/DDBJ whole genome shotgun (WGS) entry which is preliminary data.</text>
</comment>
<protein>
    <recommendedName>
        <fullName evidence="2">BTB domain-containing protein</fullName>
    </recommendedName>
</protein>
<reference evidence="3" key="1">
    <citation type="journal article" date="2021" name="IMA Fungus">
        <title>Genomic characterization of three marine fungi, including Emericellopsis atlantica sp. nov. with signatures of a generalist lifestyle and marine biomass degradation.</title>
        <authorList>
            <person name="Hagestad O.C."/>
            <person name="Hou L."/>
            <person name="Andersen J.H."/>
            <person name="Hansen E.H."/>
            <person name="Altermark B."/>
            <person name="Li C."/>
            <person name="Kuhnert E."/>
            <person name="Cox R.J."/>
            <person name="Crous P.W."/>
            <person name="Spatafora J.W."/>
            <person name="Lail K."/>
            <person name="Amirebrahimi M."/>
            <person name="Lipzen A."/>
            <person name="Pangilinan J."/>
            <person name="Andreopoulos W."/>
            <person name="Hayes R.D."/>
            <person name="Ng V."/>
            <person name="Grigoriev I.V."/>
            <person name="Jackson S.A."/>
            <person name="Sutton T.D.S."/>
            <person name="Dobson A.D.W."/>
            <person name="Rama T."/>
        </authorList>
    </citation>
    <scope>NUCLEOTIDE SEQUENCE</scope>
    <source>
        <strain evidence="3">TS7</strain>
    </source>
</reference>
<dbReference type="PANTHER" id="PTHR47843:SF5">
    <property type="entry name" value="BTB_POZ DOMAIN PROTEIN"/>
    <property type="match status" value="1"/>
</dbReference>
<dbReference type="InterPro" id="IPR011333">
    <property type="entry name" value="SKP1/BTB/POZ_sf"/>
</dbReference>
<dbReference type="Gene3D" id="3.30.710.10">
    <property type="entry name" value="Potassium Channel Kv1.1, Chain A"/>
    <property type="match status" value="1"/>
</dbReference>
<feature type="transmembrane region" description="Helical" evidence="1">
    <location>
        <begin position="220"/>
        <end position="238"/>
    </location>
</feature>
<evidence type="ECO:0000256" key="1">
    <source>
        <dbReference type="SAM" id="Phobius"/>
    </source>
</evidence>
<keyword evidence="1" id="KW-0812">Transmembrane</keyword>
<dbReference type="EMBL" id="MU251247">
    <property type="protein sequence ID" value="KAG9256581.1"/>
    <property type="molecule type" value="Genomic_DNA"/>
</dbReference>
<dbReference type="AlphaFoldDB" id="A0A9P7ZRN7"/>
<evidence type="ECO:0000313" key="3">
    <source>
        <dbReference type="EMBL" id="KAG9256581.1"/>
    </source>
</evidence>
<dbReference type="GeneID" id="70297213"/>
<organism evidence="3 4">
    <name type="scientific">Emericellopsis atlantica</name>
    <dbReference type="NCBI Taxonomy" id="2614577"/>
    <lineage>
        <taxon>Eukaryota</taxon>
        <taxon>Fungi</taxon>
        <taxon>Dikarya</taxon>
        <taxon>Ascomycota</taxon>
        <taxon>Pezizomycotina</taxon>
        <taxon>Sordariomycetes</taxon>
        <taxon>Hypocreomycetidae</taxon>
        <taxon>Hypocreales</taxon>
        <taxon>Bionectriaceae</taxon>
        <taxon>Emericellopsis</taxon>
    </lineage>
</organism>
<gene>
    <name evidence="3" type="ORF">F5Z01DRAFT_697321</name>
</gene>
<evidence type="ECO:0000259" key="2">
    <source>
        <dbReference type="PROSITE" id="PS50097"/>
    </source>
</evidence>
<proteinExistence type="predicted"/>
<keyword evidence="1" id="KW-1133">Transmembrane helix</keyword>
<dbReference type="Pfam" id="PF00651">
    <property type="entry name" value="BTB"/>
    <property type="match status" value="1"/>
</dbReference>